<protein>
    <recommendedName>
        <fullName evidence="3">Regulatory protein GemA</fullName>
    </recommendedName>
</protein>
<dbReference type="RefSeq" id="WP_099643325.1">
    <property type="nucleotide sequence ID" value="NZ_NKHF01000084.1"/>
</dbReference>
<organism evidence="1 2">
    <name type="scientific">Pseudoalteromonas piscicida</name>
    <dbReference type="NCBI Taxonomy" id="43662"/>
    <lineage>
        <taxon>Bacteria</taxon>
        <taxon>Pseudomonadati</taxon>
        <taxon>Pseudomonadota</taxon>
        <taxon>Gammaproteobacteria</taxon>
        <taxon>Alteromonadales</taxon>
        <taxon>Pseudoalteromonadaceae</taxon>
        <taxon>Pseudoalteromonas</taxon>
    </lineage>
</organism>
<dbReference type="Proteomes" id="UP000228621">
    <property type="component" value="Unassembled WGS sequence"/>
</dbReference>
<dbReference type="EMBL" id="NKHF01000084">
    <property type="protein sequence ID" value="PCK30433.1"/>
    <property type="molecule type" value="Genomic_DNA"/>
</dbReference>
<sequence>MTLVQQIKAAQHYANISDDAHRQNVLEVSKFRVATCTKLTTDERKLLLKRYRMLNPNTRKRKRMPSALRHIYRLWGLLAKAGLVKIDSKQACETFCKKHTDGVPLQDASDNWQQLIEILKGWLARGQGNGKQQQL</sequence>
<accession>A0A2A5JLV3</accession>
<dbReference type="InterPro" id="IPR009363">
    <property type="entry name" value="Phage_Mu_Gp16"/>
</dbReference>
<evidence type="ECO:0000313" key="2">
    <source>
        <dbReference type="Proteomes" id="UP000228621"/>
    </source>
</evidence>
<dbReference type="Pfam" id="PF06252">
    <property type="entry name" value="GemA"/>
    <property type="match status" value="1"/>
</dbReference>
<evidence type="ECO:0000313" key="1">
    <source>
        <dbReference type="EMBL" id="PCK30433.1"/>
    </source>
</evidence>
<gene>
    <name evidence="1" type="ORF">CEX98_17565</name>
</gene>
<dbReference type="OrthoDB" id="6307481at2"/>
<proteinExistence type="predicted"/>
<keyword evidence="2" id="KW-1185">Reference proteome</keyword>
<reference evidence="2" key="1">
    <citation type="journal article" date="2019" name="Genome Announc.">
        <title>Draft Genome Sequence of Pseudoalteromonas piscicida Strain 36Y ROTHPW, an Hypersaline Seawater Isolate from the South Coast of Sonora, Mexico.</title>
        <authorList>
            <person name="Sanchez-Diaz R."/>
            <person name="Molina-Garza Z.J."/>
            <person name="Cruz-Suarez L.E."/>
            <person name="Selvin J."/>
            <person name="Kiran G.S."/>
            <person name="Ibarra-Gamez J.C."/>
            <person name="Gomez-Gil B."/>
            <person name="Galaviz-Silva L."/>
        </authorList>
    </citation>
    <scope>NUCLEOTIDE SEQUENCE [LARGE SCALE GENOMIC DNA]</scope>
    <source>
        <strain evidence="2">36Y_RITHPW</strain>
    </source>
</reference>
<comment type="caution">
    <text evidence="1">The sequence shown here is derived from an EMBL/GenBank/DDBJ whole genome shotgun (WGS) entry which is preliminary data.</text>
</comment>
<dbReference type="AlphaFoldDB" id="A0A2A5JLV3"/>
<name>A0A2A5JLV3_PSEO7</name>
<evidence type="ECO:0008006" key="3">
    <source>
        <dbReference type="Google" id="ProtNLM"/>
    </source>
</evidence>